<proteinExistence type="predicted"/>
<sequence>MQQEQKISNKAKFIWIIIGIPLWIVIGIYSGYEAKNEHRKYRLINYYSHFNYEVKVSYYNRGFYDVVTTTNDSIYFVLSIDYLKIKKGDILIKEENTNNIEIITKENEYNLELKYVPRNSYLHELKNEEEHLNKYGEVEEKR</sequence>
<gene>
    <name evidence="2" type="ORF">HGP29_21340</name>
</gene>
<evidence type="ECO:0000256" key="1">
    <source>
        <dbReference type="SAM" id="Phobius"/>
    </source>
</evidence>
<name>A0A7X8SP39_9BACT</name>
<keyword evidence="1" id="KW-0812">Transmembrane</keyword>
<evidence type="ECO:0000313" key="3">
    <source>
        <dbReference type="Proteomes" id="UP000585050"/>
    </source>
</evidence>
<dbReference type="AlphaFoldDB" id="A0A7X8SP39"/>
<dbReference type="RefSeq" id="WP_168884466.1">
    <property type="nucleotide sequence ID" value="NZ_JABAIL010000007.1"/>
</dbReference>
<dbReference type="EMBL" id="JABAIL010000007">
    <property type="protein sequence ID" value="NLR93759.1"/>
    <property type="molecule type" value="Genomic_DNA"/>
</dbReference>
<organism evidence="2 3">
    <name type="scientific">Flammeovirga agarivorans</name>
    <dbReference type="NCBI Taxonomy" id="2726742"/>
    <lineage>
        <taxon>Bacteria</taxon>
        <taxon>Pseudomonadati</taxon>
        <taxon>Bacteroidota</taxon>
        <taxon>Cytophagia</taxon>
        <taxon>Cytophagales</taxon>
        <taxon>Flammeovirgaceae</taxon>
        <taxon>Flammeovirga</taxon>
    </lineage>
</organism>
<accession>A0A7X8SP39</accession>
<keyword evidence="1" id="KW-1133">Transmembrane helix</keyword>
<keyword evidence="3" id="KW-1185">Reference proteome</keyword>
<protein>
    <submittedName>
        <fullName evidence="2">Uncharacterized protein</fullName>
    </submittedName>
</protein>
<dbReference type="Proteomes" id="UP000585050">
    <property type="component" value="Unassembled WGS sequence"/>
</dbReference>
<reference evidence="2 3" key="1">
    <citation type="submission" date="2020-04" db="EMBL/GenBank/DDBJ databases">
        <title>Flammeovirga sp. SR4, a novel species isolated from seawater.</title>
        <authorList>
            <person name="Wang X."/>
        </authorList>
    </citation>
    <scope>NUCLEOTIDE SEQUENCE [LARGE SCALE GENOMIC DNA]</scope>
    <source>
        <strain evidence="2 3">SR4</strain>
    </source>
</reference>
<feature type="transmembrane region" description="Helical" evidence="1">
    <location>
        <begin position="13"/>
        <end position="32"/>
    </location>
</feature>
<evidence type="ECO:0000313" key="2">
    <source>
        <dbReference type="EMBL" id="NLR93759.1"/>
    </source>
</evidence>
<comment type="caution">
    <text evidence="2">The sequence shown here is derived from an EMBL/GenBank/DDBJ whole genome shotgun (WGS) entry which is preliminary data.</text>
</comment>
<keyword evidence="1" id="KW-0472">Membrane</keyword>